<proteinExistence type="predicted"/>
<keyword evidence="3" id="KW-1185">Reference proteome</keyword>
<dbReference type="Proteomes" id="UP000249526">
    <property type="component" value="Unassembled WGS sequence"/>
</dbReference>
<sequence>MCCGGTVVLVAVLPTCARSELAGSVRSMVTKHPELHRLVPSRIIKLDNTMLPKLYITQHRAVAIYLVRTR</sequence>
<feature type="signal peptide" evidence="1">
    <location>
        <begin position="1"/>
        <end position="17"/>
    </location>
</feature>
<evidence type="ECO:0000313" key="3">
    <source>
        <dbReference type="Proteomes" id="UP000249526"/>
    </source>
</evidence>
<protein>
    <recommendedName>
        <fullName evidence="4">Secreted protein</fullName>
    </recommendedName>
</protein>
<dbReference type="GeneID" id="37167439"/>
<evidence type="ECO:0000313" key="2">
    <source>
        <dbReference type="EMBL" id="RAH55483.1"/>
    </source>
</evidence>
<gene>
    <name evidence="2" type="ORF">BO85DRAFT_498585</name>
</gene>
<dbReference type="EMBL" id="KZ825068">
    <property type="protein sequence ID" value="RAH55483.1"/>
    <property type="molecule type" value="Genomic_DNA"/>
</dbReference>
<evidence type="ECO:0008006" key="4">
    <source>
        <dbReference type="Google" id="ProtNLM"/>
    </source>
</evidence>
<keyword evidence="1" id="KW-0732">Signal</keyword>
<evidence type="ECO:0000256" key="1">
    <source>
        <dbReference type="SAM" id="SignalP"/>
    </source>
</evidence>
<feature type="chain" id="PRO_5034685624" description="Secreted protein" evidence="1">
    <location>
        <begin position="18"/>
        <end position="70"/>
    </location>
</feature>
<reference evidence="2 3" key="1">
    <citation type="submission" date="2018-02" db="EMBL/GenBank/DDBJ databases">
        <title>The genomes of Aspergillus section Nigri reveals drivers in fungal speciation.</title>
        <authorList>
            <consortium name="DOE Joint Genome Institute"/>
            <person name="Vesth T.C."/>
            <person name="Nybo J."/>
            <person name="Theobald S."/>
            <person name="Brandl J."/>
            <person name="Frisvad J.C."/>
            <person name="Nielsen K.F."/>
            <person name="Lyhne E.K."/>
            <person name="Kogle M.E."/>
            <person name="Kuo A."/>
            <person name="Riley R."/>
            <person name="Clum A."/>
            <person name="Nolan M."/>
            <person name="Lipzen A."/>
            <person name="Salamov A."/>
            <person name="Henrissat B."/>
            <person name="Wiebenga A."/>
            <person name="De vries R.P."/>
            <person name="Grigoriev I.V."/>
            <person name="Mortensen U.H."/>
            <person name="Andersen M.R."/>
            <person name="Baker S.E."/>
        </authorList>
    </citation>
    <scope>NUCLEOTIDE SEQUENCE [LARGE SCALE GENOMIC DNA]</scope>
    <source>
        <strain evidence="2 3">CBS 112811</strain>
    </source>
</reference>
<organism evidence="2 3">
    <name type="scientific">Aspergillus piperis CBS 112811</name>
    <dbReference type="NCBI Taxonomy" id="1448313"/>
    <lineage>
        <taxon>Eukaryota</taxon>
        <taxon>Fungi</taxon>
        <taxon>Dikarya</taxon>
        <taxon>Ascomycota</taxon>
        <taxon>Pezizomycotina</taxon>
        <taxon>Eurotiomycetes</taxon>
        <taxon>Eurotiomycetidae</taxon>
        <taxon>Eurotiales</taxon>
        <taxon>Aspergillaceae</taxon>
        <taxon>Aspergillus</taxon>
        <taxon>Aspergillus subgen. Circumdati</taxon>
    </lineage>
</organism>
<accession>A0A8G1QX42</accession>
<dbReference type="AlphaFoldDB" id="A0A8G1QX42"/>
<dbReference type="RefSeq" id="XP_025513405.1">
    <property type="nucleotide sequence ID" value="XM_025664037.1"/>
</dbReference>
<name>A0A8G1QX42_9EURO</name>